<evidence type="ECO:0000259" key="6">
    <source>
        <dbReference type="SMART" id="SM00066"/>
    </source>
</evidence>
<keyword evidence="2" id="KW-0805">Transcription regulation</keyword>
<dbReference type="OrthoDB" id="2123952at2759"/>
<keyword evidence="1" id="KW-0479">Metal-binding</keyword>
<sequence>MQRRSPGTPRQRALQACDFCHSRGLKCRRSSVAESTSREGHRACLTCIDYGAECTMTRPVRKRGRKPTVPIGKSNNQKETDNESSDFRSAKCIRRLIDIYRDTMYQYLRKLLLKNVSFPFLSENDLERRWADSIPRTDETAYMLLMALCALSAQSLTLKAVFDSTLLGDLASHDANIYFDEAVSHIPARIPDTPDLDYLRSFGLLAVYSLRSGNKSDLHRYLGLCHAWIAQHGFNMENNWDSSISLLEVDDRRRLFWCVYRLEIHSACVLGHIIRLPEAQVSVLYPRITPAMSRDTQAWTAGWDYITDLFRLMEYAILNLRQRKPHRDVIAVYCDRPSPKALLESLDQLKASKPFILRVLSQSHNDLQSNRCKFMKVQITCTEALVNIMGLLHCQAPVDEVINVAEEFLNEITEASLIMFKVASSQIVHQLLGVGHMVYNAFLYDENQSQFAVGRLVTYLEDIVKNLEQDIPTASEAREKLRKLAKCII</sequence>
<dbReference type="KEGG" id="fvr:FVEG_16697"/>
<evidence type="ECO:0000256" key="2">
    <source>
        <dbReference type="ARBA" id="ARBA00023015"/>
    </source>
</evidence>
<evidence type="ECO:0000313" key="7">
    <source>
        <dbReference type="EMBL" id="EWG50823.1"/>
    </source>
</evidence>
<dbReference type="CDD" id="cd00067">
    <property type="entry name" value="GAL4"/>
    <property type="match status" value="1"/>
</dbReference>
<dbReference type="Pfam" id="PF04082">
    <property type="entry name" value="Fungal_trans"/>
    <property type="match status" value="1"/>
</dbReference>
<dbReference type="CDD" id="cd12148">
    <property type="entry name" value="fungal_TF_MHR"/>
    <property type="match status" value="1"/>
</dbReference>
<dbReference type="InterPro" id="IPR051127">
    <property type="entry name" value="Fungal_SecMet_Regulators"/>
</dbReference>
<keyword evidence="3" id="KW-0804">Transcription</keyword>
<dbReference type="InterPro" id="IPR007219">
    <property type="entry name" value="XnlR_reg_dom"/>
</dbReference>
<dbReference type="Proteomes" id="UP000009096">
    <property type="component" value="Chromosome 1"/>
</dbReference>
<feature type="region of interest" description="Disordered" evidence="5">
    <location>
        <begin position="61"/>
        <end position="84"/>
    </location>
</feature>
<feature type="domain" description="Zn(2)-C6 fungal-type" evidence="6">
    <location>
        <begin position="11"/>
        <end position="65"/>
    </location>
</feature>
<evidence type="ECO:0000256" key="1">
    <source>
        <dbReference type="ARBA" id="ARBA00022723"/>
    </source>
</evidence>
<dbReference type="PANTHER" id="PTHR47424">
    <property type="entry name" value="REGULATORY PROTEIN GAL4"/>
    <property type="match status" value="1"/>
</dbReference>
<name>W7MGJ5_GIBM7</name>
<evidence type="ECO:0000256" key="4">
    <source>
        <dbReference type="ARBA" id="ARBA00023242"/>
    </source>
</evidence>
<dbReference type="Gene3D" id="4.10.240.10">
    <property type="entry name" value="Zn(2)-C6 fungal-type DNA-binding domain"/>
    <property type="match status" value="1"/>
</dbReference>
<dbReference type="AlphaFoldDB" id="W7MGJ5"/>
<evidence type="ECO:0000313" key="8">
    <source>
        <dbReference type="Proteomes" id="UP000009096"/>
    </source>
</evidence>
<dbReference type="GO" id="GO:0006351">
    <property type="term" value="P:DNA-templated transcription"/>
    <property type="evidence" value="ECO:0007669"/>
    <property type="project" value="InterPro"/>
</dbReference>
<dbReference type="GO" id="GO:0008270">
    <property type="term" value="F:zinc ion binding"/>
    <property type="evidence" value="ECO:0007669"/>
    <property type="project" value="InterPro"/>
</dbReference>
<proteinExistence type="predicted"/>
<protein>
    <recommendedName>
        <fullName evidence="6">Zn(2)-C6 fungal-type domain-containing protein</fullName>
    </recommendedName>
</protein>
<dbReference type="RefSeq" id="XP_018757014.1">
    <property type="nucleotide sequence ID" value="XM_018905937.1"/>
</dbReference>
<dbReference type="GO" id="GO:0000981">
    <property type="term" value="F:DNA-binding transcription factor activity, RNA polymerase II-specific"/>
    <property type="evidence" value="ECO:0007669"/>
    <property type="project" value="InterPro"/>
</dbReference>
<gene>
    <name evidence="7" type="ORF">FVEG_16697</name>
</gene>
<dbReference type="EMBL" id="DS022254">
    <property type="protein sequence ID" value="EWG50823.1"/>
    <property type="molecule type" value="Genomic_DNA"/>
</dbReference>
<dbReference type="EMBL" id="CM000578">
    <property type="protein sequence ID" value="EWG50823.1"/>
    <property type="molecule type" value="Genomic_DNA"/>
</dbReference>
<dbReference type="InterPro" id="IPR036864">
    <property type="entry name" value="Zn2-C6_fun-type_DNA-bd_sf"/>
</dbReference>
<evidence type="ECO:0000256" key="3">
    <source>
        <dbReference type="ARBA" id="ARBA00023163"/>
    </source>
</evidence>
<dbReference type="GeneID" id="30073573"/>
<dbReference type="SUPFAM" id="SSF57701">
    <property type="entry name" value="Zn2/Cys6 DNA-binding domain"/>
    <property type="match status" value="1"/>
</dbReference>
<dbReference type="VEuPathDB" id="FungiDB:FVEG_16697"/>
<dbReference type="InterPro" id="IPR001138">
    <property type="entry name" value="Zn2Cys6_DnaBD"/>
</dbReference>
<evidence type="ECO:0000256" key="5">
    <source>
        <dbReference type="SAM" id="MobiDB-lite"/>
    </source>
</evidence>
<keyword evidence="4" id="KW-0539">Nucleus</keyword>
<accession>W7MGJ5</accession>
<dbReference type="SMART" id="SM00066">
    <property type="entry name" value="GAL4"/>
    <property type="match status" value="1"/>
</dbReference>
<organism evidence="7 8">
    <name type="scientific">Gibberella moniliformis (strain M3125 / FGSC 7600)</name>
    <name type="common">Maize ear and stalk rot fungus</name>
    <name type="synonym">Fusarium verticillioides</name>
    <dbReference type="NCBI Taxonomy" id="334819"/>
    <lineage>
        <taxon>Eukaryota</taxon>
        <taxon>Fungi</taxon>
        <taxon>Dikarya</taxon>
        <taxon>Ascomycota</taxon>
        <taxon>Pezizomycotina</taxon>
        <taxon>Sordariomycetes</taxon>
        <taxon>Hypocreomycetidae</taxon>
        <taxon>Hypocreales</taxon>
        <taxon>Nectriaceae</taxon>
        <taxon>Fusarium</taxon>
        <taxon>Fusarium fujikuroi species complex</taxon>
    </lineage>
</organism>
<reference evidence="7 8" key="1">
    <citation type="journal article" date="2010" name="Nature">
        <title>Comparative genomics reveals mobile pathogenicity chromosomes in Fusarium.</title>
        <authorList>
            <person name="Ma L.J."/>
            <person name="van der Does H.C."/>
            <person name="Borkovich K.A."/>
            <person name="Coleman J.J."/>
            <person name="Daboussi M.J."/>
            <person name="Di Pietro A."/>
            <person name="Dufresne M."/>
            <person name="Freitag M."/>
            <person name="Grabherr M."/>
            <person name="Henrissat B."/>
            <person name="Houterman P.M."/>
            <person name="Kang S."/>
            <person name="Shim W.B."/>
            <person name="Woloshuk C."/>
            <person name="Xie X."/>
            <person name="Xu J.R."/>
            <person name="Antoniw J."/>
            <person name="Baker S.E."/>
            <person name="Bluhm B.H."/>
            <person name="Breakspear A."/>
            <person name="Brown D.W."/>
            <person name="Butchko R.A."/>
            <person name="Chapman S."/>
            <person name="Coulson R."/>
            <person name="Coutinho P.M."/>
            <person name="Danchin E.G."/>
            <person name="Diener A."/>
            <person name="Gale L.R."/>
            <person name="Gardiner D.M."/>
            <person name="Goff S."/>
            <person name="Hammond-Kosack K.E."/>
            <person name="Hilburn K."/>
            <person name="Hua-Van A."/>
            <person name="Jonkers W."/>
            <person name="Kazan K."/>
            <person name="Kodira C.D."/>
            <person name="Koehrsen M."/>
            <person name="Kumar L."/>
            <person name="Lee Y.H."/>
            <person name="Li L."/>
            <person name="Manners J.M."/>
            <person name="Miranda-Saavedra D."/>
            <person name="Mukherjee M."/>
            <person name="Park G."/>
            <person name="Park J."/>
            <person name="Park S.Y."/>
            <person name="Proctor R.H."/>
            <person name="Regev A."/>
            <person name="Ruiz-Roldan M.C."/>
            <person name="Sain D."/>
            <person name="Sakthikumar S."/>
            <person name="Sykes S."/>
            <person name="Schwartz D.C."/>
            <person name="Turgeon B.G."/>
            <person name="Wapinski I."/>
            <person name="Yoder O."/>
            <person name="Young S."/>
            <person name="Zeng Q."/>
            <person name="Zhou S."/>
            <person name="Galagan J."/>
            <person name="Cuomo C.A."/>
            <person name="Kistler H.C."/>
            <person name="Rep M."/>
        </authorList>
    </citation>
    <scope>NUCLEOTIDE SEQUENCE [LARGE SCALE GENOMIC DNA]</scope>
    <source>
        <strain evidence="8">M3125 / FGSC 7600</strain>
    </source>
</reference>
<dbReference type="PANTHER" id="PTHR47424:SF6">
    <property type="entry name" value="PROLINE UTILIZATION TRANS-ACTIVATOR"/>
    <property type="match status" value="1"/>
</dbReference>
<dbReference type="GO" id="GO:0003677">
    <property type="term" value="F:DNA binding"/>
    <property type="evidence" value="ECO:0007669"/>
    <property type="project" value="InterPro"/>
</dbReference>
<keyword evidence="8" id="KW-1185">Reference proteome</keyword>